<keyword evidence="2" id="KW-1185">Reference proteome</keyword>
<evidence type="ECO:0000313" key="1">
    <source>
        <dbReference type="EMBL" id="AER41452.1"/>
    </source>
</evidence>
<sequence length="66" mass="7727">MSSKQQQFHKLPLADKMATLTYMKSMMIKETARLEKLAKIEKEPTATMDQLKKKRENFLSTFSTML</sequence>
<organism evidence="1 2">
    <name type="scientific">Epinotia aporema granulovirus</name>
    <dbReference type="NCBI Taxonomy" id="166056"/>
    <lineage>
        <taxon>Viruses</taxon>
        <taxon>Viruses incertae sedis</taxon>
        <taxon>Naldaviricetes</taxon>
        <taxon>Lefavirales</taxon>
        <taxon>Baculoviridae</taxon>
        <taxon>Betabaculovirus</taxon>
        <taxon>Betabaculovirus epaporemae</taxon>
    </lineage>
</organism>
<dbReference type="RefSeq" id="YP_006908534.1">
    <property type="nucleotide sequence ID" value="NC_018875.1"/>
</dbReference>
<proteinExistence type="predicted"/>
<evidence type="ECO:0000313" key="2">
    <source>
        <dbReference type="Proteomes" id="UP000201571"/>
    </source>
</evidence>
<dbReference type="Proteomes" id="UP000201571">
    <property type="component" value="Segment"/>
</dbReference>
<dbReference type="KEGG" id="vg:13842656"/>
<accession>K4EQ16</accession>
<dbReference type="EMBL" id="JN408834">
    <property type="protein sequence ID" value="AER41452.1"/>
    <property type="molecule type" value="Genomic_DNA"/>
</dbReference>
<name>K4EQ16_9BBAC</name>
<dbReference type="GeneID" id="13842656"/>
<reference evidence="1 2" key="1">
    <citation type="journal article" date="2012" name="BMC Genomics">
        <title>Genome of Epinotia aporema granulovirus (EpapGV), a polyorganotropic fast killing betabaculovirus with a novel thymidylate kinase gene.</title>
        <authorList>
            <person name="Ferrelli M.L."/>
            <person name="Salvador R."/>
            <person name="Biedma M.E."/>
            <person name="Berretta M.F."/>
            <person name="Haase S."/>
            <person name="Sciocco-Cap A."/>
            <person name="Ghiringhelli P.D."/>
            <person name="Romanowski V."/>
        </authorList>
    </citation>
    <scope>NUCLEOTIDE SEQUENCE [LARGE SCALE GENOMIC DNA]</scope>
</reference>
<protein>
    <submittedName>
        <fullName evidence="1">Uncharacterized protein</fullName>
    </submittedName>
</protein>